<dbReference type="Proteomes" id="UP001281147">
    <property type="component" value="Unassembled WGS sequence"/>
</dbReference>
<evidence type="ECO:0000313" key="1">
    <source>
        <dbReference type="EMBL" id="KAK3703806.1"/>
    </source>
</evidence>
<sequence length="425" mass="47334">MADQKPLARNKTFQSERGLRLLRHSETLRLDNDKIHGPISTLNATQAQFDLVPSSKRDGDSPVSNDDRALLATSRREEGPTSNVTFQWTSRNNRKGRHALTYHEADGDTAHFNPPPPTNSAREVLKGIRRMFTERPVINAFFVFLPYANRDSKFPGEILYGGGITAFIGSTVFEIGSVLLMLEAVNENRAGCFGWAIEQLYEERFSHGSGEAGIRTRLVPETDDCIHHHQNSEHVVGRPSKRALTSLSEKPAATAMLSNKSWVWCPSTQDLRAHYLRDLGFLACLSLTLGVTIFWVSGFTALPWIFTALDTPAKLNGAYWIPQVIGGVGFLISGALFTIETQKHWWQPAPGVLGWHVGVWNLIGGVGFSLCSIFGLLAAKHHWAEYQANCSTFWGSWSFLIGSTIQWYESLNKHPVEKVKAGKET</sequence>
<gene>
    <name evidence="1" type="ORF">LTR37_014252</name>
</gene>
<accession>A0ACC3MUH3</accession>
<organism evidence="1 2">
    <name type="scientific">Vermiconidia calcicola</name>
    <dbReference type="NCBI Taxonomy" id="1690605"/>
    <lineage>
        <taxon>Eukaryota</taxon>
        <taxon>Fungi</taxon>
        <taxon>Dikarya</taxon>
        <taxon>Ascomycota</taxon>
        <taxon>Pezizomycotina</taxon>
        <taxon>Dothideomycetes</taxon>
        <taxon>Dothideomycetidae</taxon>
        <taxon>Mycosphaerellales</taxon>
        <taxon>Extremaceae</taxon>
        <taxon>Vermiconidia</taxon>
    </lineage>
</organism>
<dbReference type="EMBL" id="JAUTXU010000147">
    <property type="protein sequence ID" value="KAK3703806.1"/>
    <property type="molecule type" value="Genomic_DNA"/>
</dbReference>
<name>A0ACC3MUH3_9PEZI</name>
<keyword evidence="2" id="KW-1185">Reference proteome</keyword>
<comment type="caution">
    <text evidence="1">The sequence shown here is derived from an EMBL/GenBank/DDBJ whole genome shotgun (WGS) entry which is preliminary data.</text>
</comment>
<proteinExistence type="predicted"/>
<reference evidence="1" key="1">
    <citation type="submission" date="2023-07" db="EMBL/GenBank/DDBJ databases">
        <title>Black Yeasts Isolated from many extreme environments.</title>
        <authorList>
            <person name="Coleine C."/>
            <person name="Stajich J.E."/>
            <person name="Selbmann L."/>
        </authorList>
    </citation>
    <scope>NUCLEOTIDE SEQUENCE</scope>
    <source>
        <strain evidence="1">CCFEE 5714</strain>
    </source>
</reference>
<evidence type="ECO:0000313" key="2">
    <source>
        <dbReference type="Proteomes" id="UP001281147"/>
    </source>
</evidence>
<protein>
    <submittedName>
        <fullName evidence="1">Uncharacterized protein</fullName>
    </submittedName>
</protein>